<organism evidence="6 7">
    <name type="scientific">Rhizobium gallicum</name>
    <dbReference type="NCBI Taxonomy" id="56730"/>
    <lineage>
        <taxon>Bacteria</taxon>
        <taxon>Pseudomonadati</taxon>
        <taxon>Pseudomonadota</taxon>
        <taxon>Alphaproteobacteria</taxon>
        <taxon>Hyphomicrobiales</taxon>
        <taxon>Rhizobiaceae</taxon>
        <taxon>Rhizobium/Agrobacterium group</taxon>
        <taxon>Rhizobium</taxon>
    </lineage>
</organism>
<dbReference type="InterPro" id="IPR050109">
    <property type="entry name" value="HTH-type_TetR-like_transc_reg"/>
</dbReference>
<dbReference type="PRINTS" id="PR00455">
    <property type="entry name" value="HTHTETR"/>
</dbReference>
<dbReference type="PROSITE" id="PS50977">
    <property type="entry name" value="HTH_TETR_2"/>
    <property type="match status" value="1"/>
</dbReference>
<dbReference type="InterPro" id="IPR001647">
    <property type="entry name" value="HTH_TetR"/>
</dbReference>
<dbReference type="PANTHER" id="PTHR30055">
    <property type="entry name" value="HTH-TYPE TRANSCRIPTIONAL REGULATOR RUTR"/>
    <property type="match status" value="1"/>
</dbReference>
<proteinExistence type="predicted"/>
<feature type="domain" description="HTH tetR-type" evidence="5">
    <location>
        <begin position="24"/>
        <end position="84"/>
    </location>
</feature>
<evidence type="ECO:0000313" key="6">
    <source>
        <dbReference type="EMBL" id="APO67492.1"/>
    </source>
</evidence>
<keyword evidence="3" id="KW-0804">Transcription</keyword>
<gene>
    <name evidence="6" type="ORF">IE4872_CH01867</name>
</gene>
<evidence type="ECO:0000256" key="1">
    <source>
        <dbReference type="ARBA" id="ARBA00023015"/>
    </source>
</evidence>
<evidence type="ECO:0000256" key="3">
    <source>
        <dbReference type="ARBA" id="ARBA00023163"/>
    </source>
</evidence>
<dbReference type="Proteomes" id="UP000184749">
    <property type="component" value="Chromosome"/>
</dbReference>
<evidence type="ECO:0000256" key="2">
    <source>
        <dbReference type="ARBA" id="ARBA00023125"/>
    </source>
</evidence>
<reference evidence="6 7" key="1">
    <citation type="submission" date="2016-09" db="EMBL/GenBank/DDBJ databases">
        <title>The complete genome sequences of Rhizobium gallicum, symbiovars gallicum and phaseoli, symbionts associated to common bean (Phaseolus vulgaris).</title>
        <authorList>
            <person name="Bustos P."/>
            <person name="Santamaria R.I."/>
            <person name="Perez-Carrascal O.M."/>
            <person name="Juarez S."/>
            <person name="Lozano L."/>
            <person name="Martinez-Flores I."/>
            <person name="Martinez-Romero E."/>
            <person name="Cevallos M."/>
            <person name="Romero D."/>
            <person name="Davila G."/>
            <person name="Gonzalez V."/>
        </authorList>
    </citation>
    <scope>NUCLEOTIDE SEQUENCE [LARGE SCALE GENOMIC DNA]</scope>
    <source>
        <strain evidence="6 7">IE4872</strain>
    </source>
</reference>
<keyword evidence="1" id="KW-0805">Transcription regulation</keyword>
<keyword evidence="2 4" id="KW-0238">DNA-binding</keyword>
<dbReference type="STRING" id="56730.IE4872_CH01867"/>
<feature type="DNA-binding region" description="H-T-H motif" evidence="4">
    <location>
        <begin position="47"/>
        <end position="66"/>
    </location>
</feature>
<evidence type="ECO:0000313" key="7">
    <source>
        <dbReference type="Proteomes" id="UP000184749"/>
    </source>
</evidence>
<accession>A0A1L5NHZ0</accession>
<dbReference type="AlphaFoldDB" id="A0A1L5NHZ0"/>
<dbReference type="SUPFAM" id="SSF46689">
    <property type="entry name" value="Homeodomain-like"/>
    <property type="match status" value="1"/>
</dbReference>
<protein>
    <submittedName>
        <fullName evidence="6">TetR family transcriptional regulator protein</fullName>
    </submittedName>
</protein>
<dbReference type="InterPro" id="IPR009057">
    <property type="entry name" value="Homeodomain-like_sf"/>
</dbReference>
<dbReference type="Pfam" id="PF00440">
    <property type="entry name" value="TetR_N"/>
    <property type="match status" value="1"/>
</dbReference>
<evidence type="ECO:0000259" key="5">
    <source>
        <dbReference type="PROSITE" id="PS50977"/>
    </source>
</evidence>
<dbReference type="GO" id="GO:0003700">
    <property type="term" value="F:DNA-binding transcription factor activity"/>
    <property type="evidence" value="ECO:0007669"/>
    <property type="project" value="TreeGrafter"/>
</dbReference>
<dbReference type="EMBL" id="CP017101">
    <property type="protein sequence ID" value="APO67492.1"/>
    <property type="molecule type" value="Genomic_DNA"/>
</dbReference>
<dbReference type="Gene3D" id="1.10.357.10">
    <property type="entry name" value="Tetracycline Repressor, domain 2"/>
    <property type="match status" value="1"/>
</dbReference>
<dbReference type="PANTHER" id="PTHR30055:SF234">
    <property type="entry name" value="HTH-TYPE TRANSCRIPTIONAL REGULATOR BETI"/>
    <property type="match status" value="1"/>
</dbReference>
<name>A0A1L5NHZ0_9HYPH</name>
<evidence type="ECO:0000256" key="4">
    <source>
        <dbReference type="PROSITE-ProRule" id="PRU00335"/>
    </source>
</evidence>
<sequence>MFIETYCLYVKEIPMARKNRERTDATRTALLDAARALFVDRGYAETATPNIVAAANVTRGALYHHFPDKKALFTAVVEREGAAVASEIEKRSSATSSARDAILAGAAAYFDAMAVPGRTRLLLLQAPALVNEDQVESTLRSGLSALLATSGSLGLVDPLTVLLSAAFDRAALEIDRGRKRSDYEEAIVTLIDGLVD</sequence>
<dbReference type="GO" id="GO:0000976">
    <property type="term" value="F:transcription cis-regulatory region binding"/>
    <property type="evidence" value="ECO:0007669"/>
    <property type="project" value="TreeGrafter"/>
</dbReference>